<evidence type="ECO:0000313" key="3">
    <source>
        <dbReference type="WBParaSite" id="HPBE_0000579801-mRNA-1"/>
    </source>
</evidence>
<accession>A0A183FGK7</accession>
<gene>
    <name evidence="1" type="ORF">HPBE_LOCUS5799</name>
</gene>
<dbReference type="WBParaSite" id="HPBE_0000579801-mRNA-1">
    <property type="protein sequence ID" value="HPBE_0000579801-mRNA-1"/>
    <property type="gene ID" value="HPBE_0000579801"/>
</dbReference>
<dbReference type="EMBL" id="UZAH01025543">
    <property type="protein sequence ID" value="VDO65860.1"/>
    <property type="molecule type" value="Genomic_DNA"/>
</dbReference>
<reference evidence="1 2" key="1">
    <citation type="submission" date="2018-11" db="EMBL/GenBank/DDBJ databases">
        <authorList>
            <consortium name="Pathogen Informatics"/>
        </authorList>
    </citation>
    <scope>NUCLEOTIDE SEQUENCE [LARGE SCALE GENOMIC DNA]</scope>
</reference>
<protein>
    <submittedName>
        <fullName evidence="3">Bacteriophage protein</fullName>
    </submittedName>
</protein>
<accession>A0A3P7WX27</accession>
<proteinExistence type="predicted"/>
<keyword evidence="2" id="KW-1185">Reference proteome</keyword>
<evidence type="ECO:0000313" key="1">
    <source>
        <dbReference type="EMBL" id="VDO65860.1"/>
    </source>
</evidence>
<dbReference type="AlphaFoldDB" id="A0A183FGK7"/>
<dbReference type="Proteomes" id="UP000050761">
    <property type="component" value="Unassembled WGS sequence"/>
</dbReference>
<sequence length="180" mass="20052">MTEMAMTFDSEESDIIIALISAVGDGVLTEATPTIRLNGAPQWEWLIPACTDQMWPARIPHIAVLRGYQLPPSTVNTCQNDRWCAGNFVKGTFQVSVDVFCLFSNSKFSKRSRTIGCRDLATQATPLMLKDGRLRTDFEPSSSMDGALERAVRDINIAVRGDNTSMPHRQALVRDFEEKP</sequence>
<organism evidence="2 3">
    <name type="scientific">Heligmosomoides polygyrus</name>
    <name type="common">Parasitic roundworm</name>
    <dbReference type="NCBI Taxonomy" id="6339"/>
    <lineage>
        <taxon>Eukaryota</taxon>
        <taxon>Metazoa</taxon>
        <taxon>Ecdysozoa</taxon>
        <taxon>Nematoda</taxon>
        <taxon>Chromadorea</taxon>
        <taxon>Rhabditida</taxon>
        <taxon>Rhabditina</taxon>
        <taxon>Rhabditomorpha</taxon>
        <taxon>Strongyloidea</taxon>
        <taxon>Heligmosomidae</taxon>
        <taxon>Heligmosomoides</taxon>
    </lineage>
</organism>
<reference evidence="3" key="2">
    <citation type="submission" date="2019-09" db="UniProtKB">
        <authorList>
            <consortium name="WormBaseParasite"/>
        </authorList>
    </citation>
    <scope>IDENTIFICATION</scope>
</reference>
<name>A0A183FGK7_HELPZ</name>
<evidence type="ECO:0000313" key="2">
    <source>
        <dbReference type="Proteomes" id="UP000050761"/>
    </source>
</evidence>